<protein>
    <submittedName>
        <fullName evidence="4">DUF3566 domain-containing protein</fullName>
    </submittedName>
</protein>
<comment type="caution">
    <text evidence="4">The sequence shown here is derived from an EMBL/GenBank/DDBJ whole genome shotgun (WGS) entry which is preliminary data.</text>
</comment>
<sequence>MTSPPAASSKAATARQSPAAAAGPAASTAPTAVRPVRTGAEARAAEQPDAAHAAPASTAEAPRRVKLSLSRVSLWSVARLAFLLSVALGIIAVVAVTVLWAVLNGMGVFGQLDSVISDVVGTESNFRVADLLSLSRVLSVTVFLAVVDVVLLTLISTVAAVLYNLASGLVGGVRLTLSDD</sequence>
<feature type="transmembrane region" description="Helical" evidence="2">
    <location>
        <begin position="80"/>
        <end position="103"/>
    </location>
</feature>
<keyword evidence="5" id="KW-1185">Reference proteome</keyword>
<feature type="compositionally biased region" description="Low complexity" evidence="1">
    <location>
        <begin position="1"/>
        <end position="32"/>
    </location>
</feature>
<evidence type="ECO:0000259" key="3">
    <source>
        <dbReference type="Pfam" id="PF12089"/>
    </source>
</evidence>
<dbReference type="EMBL" id="VKAC01000006">
    <property type="protein sequence ID" value="TXR56207.1"/>
    <property type="molecule type" value="Genomic_DNA"/>
</dbReference>
<keyword evidence="2" id="KW-0472">Membrane</keyword>
<feature type="compositionally biased region" description="Low complexity" evidence="1">
    <location>
        <begin position="41"/>
        <end position="57"/>
    </location>
</feature>
<reference evidence="4 5" key="1">
    <citation type="submission" date="2019-07" db="EMBL/GenBank/DDBJ databases">
        <title>Quadrisphaera sp. strain DD2A genome sequencing and assembly.</title>
        <authorList>
            <person name="Kim I."/>
        </authorList>
    </citation>
    <scope>NUCLEOTIDE SEQUENCE [LARGE SCALE GENOMIC DNA]</scope>
    <source>
        <strain evidence="4 5">DD2A</strain>
    </source>
</reference>
<evidence type="ECO:0000256" key="2">
    <source>
        <dbReference type="SAM" id="Phobius"/>
    </source>
</evidence>
<gene>
    <name evidence="4" type="ORF">FMM08_10850</name>
</gene>
<evidence type="ECO:0000256" key="1">
    <source>
        <dbReference type="SAM" id="MobiDB-lite"/>
    </source>
</evidence>
<keyword evidence="2" id="KW-0812">Transmembrane</keyword>
<feature type="transmembrane region" description="Helical" evidence="2">
    <location>
        <begin position="140"/>
        <end position="165"/>
    </location>
</feature>
<evidence type="ECO:0000313" key="4">
    <source>
        <dbReference type="EMBL" id="TXR56207.1"/>
    </source>
</evidence>
<proteinExistence type="predicted"/>
<name>A0A5C8ZEG7_9ACTN</name>
<dbReference type="AlphaFoldDB" id="A0A5C8ZEG7"/>
<evidence type="ECO:0000313" key="5">
    <source>
        <dbReference type="Proteomes" id="UP000321234"/>
    </source>
</evidence>
<accession>A0A5C8ZEG7</accession>
<dbReference type="InterPro" id="IPR021949">
    <property type="entry name" value="DUF3566_TM"/>
</dbReference>
<dbReference type="Proteomes" id="UP000321234">
    <property type="component" value="Unassembled WGS sequence"/>
</dbReference>
<organism evidence="4 5">
    <name type="scientific">Quadrisphaera setariae</name>
    <dbReference type="NCBI Taxonomy" id="2593304"/>
    <lineage>
        <taxon>Bacteria</taxon>
        <taxon>Bacillati</taxon>
        <taxon>Actinomycetota</taxon>
        <taxon>Actinomycetes</taxon>
        <taxon>Kineosporiales</taxon>
        <taxon>Kineosporiaceae</taxon>
        <taxon>Quadrisphaera</taxon>
    </lineage>
</organism>
<keyword evidence="2" id="KW-1133">Transmembrane helix</keyword>
<feature type="region of interest" description="Disordered" evidence="1">
    <location>
        <begin position="1"/>
        <end position="57"/>
    </location>
</feature>
<dbReference type="Pfam" id="PF12089">
    <property type="entry name" value="DUF3566"/>
    <property type="match status" value="1"/>
</dbReference>
<feature type="domain" description="DUF3566" evidence="3">
    <location>
        <begin position="62"/>
        <end position="179"/>
    </location>
</feature>